<reference evidence="1" key="1">
    <citation type="submission" date="2014-11" db="EMBL/GenBank/DDBJ databases">
        <authorList>
            <person name="Amaro Gonzalez C."/>
        </authorList>
    </citation>
    <scope>NUCLEOTIDE SEQUENCE</scope>
</reference>
<organism evidence="1">
    <name type="scientific">Anguilla anguilla</name>
    <name type="common">European freshwater eel</name>
    <name type="synonym">Muraena anguilla</name>
    <dbReference type="NCBI Taxonomy" id="7936"/>
    <lineage>
        <taxon>Eukaryota</taxon>
        <taxon>Metazoa</taxon>
        <taxon>Chordata</taxon>
        <taxon>Craniata</taxon>
        <taxon>Vertebrata</taxon>
        <taxon>Euteleostomi</taxon>
        <taxon>Actinopterygii</taxon>
        <taxon>Neopterygii</taxon>
        <taxon>Teleostei</taxon>
        <taxon>Anguilliformes</taxon>
        <taxon>Anguillidae</taxon>
        <taxon>Anguilla</taxon>
    </lineage>
</organism>
<protein>
    <submittedName>
        <fullName evidence="1">Uncharacterized protein</fullName>
    </submittedName>
</protein>
<sequence>MLSLLTVYPPPPKSEWCIYSLELPLVYCIFFVILSDQSTCSHISFPAAL</sequence>
<evidence type="ECO:0000313" key="1">
    <source>
        <dbReference type="EMBL" id="JAH72092.1"/>
    </source>
</evidence>
<dbReference type="AlphaFoldDB" id="A0A0E9V216"/>
<dbReference type="EMBL" id="GBXM01036485">
    <property type="protein sequence ID" value="JAH72092.1"/>
    <property type="molecule type" value="Transcribed_RNA"/>
</dbReference>
<name>A0A0E9V216_ANGAN</name>
<accession>A0A0E9V216</accession>
<proteinExistence type="predicted"/>
<reference evidence="1" key="2">
    <citation type="journal article" date="2015" name="Fish Shellfish Immunol.">
        <title>Early steps in the European eel (Anguilla anguilla)-Vibrio vulnificus interaction in the gills: Role of the RtxA13 toxin.</title>
        <authorList>
            <person name="Callol A."/>
            <person name="Pajuelo D."/>
            <person name="Ebbesson L."/>
            <person name="Teles M."/>
            <person name="MacKenzie S."/>
            <person name="Amaro C."/>
        </authorList>
    </citation>
    <scope>NUCLEOTIDE SEQUENCE</scope>
</reference>